<reference evidence="2 3" key="2">
    <citation type="journal article" date="2014" name="J. Gen. Appl. Microbiol.">
        <title>The early diverging ascomycetous budding yeast Saitoella complicata has three histone deacetylases belonging to the Clr6, Hos2, and Rpd3 lineages.</title>
        <authorList>
            <person name="Nishida H."/>
            <person name="Matsumoto T."/>
            <person name="Kondo S."/>
            <person name="Hamamoto M."/>
            <person name="Yoshikawa H."/>
        </authorList>
    </citation>
    <scope>NUCLEOTIDE SEQUENCE [LARGE SCALE GENOMIC DNA]</scope>
    <source>
        <strain evidence="2 3">NRRL Y-17804</strain>
    </source>
</reference>
<reference evidence="2 3" key="3">
    <citation type="journal article" date="2015" name="Genome Announc.">
        <title>Draft Genome Sequence of the Archiascomycetous Yeast Saitoella complicata.</title>
        <authorList>
            <person name="Yamauchi K."/>
            <person name="Kondo S."/>
            <person name="Hamamoto M."/>
            <person name="Takahashi Y."/>
            <person name="Ogura Y."/>
            <person name="Hayashi T."/>
            <person name="Nishida H."/>
        </authorList>
    </citation>
    <scope>NUCLEOTIDE SEQUENCE [LARGE SCALE GENOMIC DNA]</scope>
    <source>
        <strain evidence="2 3">NRRL Y-17804</strain>
    </source>
</reference>
<proteinExistence type="predicted"/>
<keyword evidence="3" id="KW-1185">Reference proteome</keyword>
<sequence>MKPGMVAGGTAVSVRSRVNPAVEACACRETNLGAMTRAPPIMPLRPLGRPHVLDSPNHSLSQPNCFLTMITKSFTIFSAMAFLGGYAVEAAYYPRFNTTLGNSTTTQTEQGGVAALPAPALNVVAFGSAVIAEHTDVVVATSTITTVVAAPTVTRYITITNTPANYFPPSTPTGPACFAPVVTYAGSEVTLSPSTTQIYVPWTSWADESTWMGVYTFEAVYTPTTYFVQNVVAGVTVQATVEIPLTNTLPGRQDMLPTPAISFNAPSSSRFPLDIYANSSTPATSASGTALSPAPTSTPSEIASVDNVGSTTFTPPTSTPETDIVPSASPTETPGATEPITIIIAPNIVIAVNLCNQFGTTLNTQLQQCVIQTNQQNNIGDLNGGSQSNSNSGIVVRDLEAGAVKQSGVASHGLVAVVVAPSTAKLADLCVRVGGRWDTKLHQCLVQTSQ</sequence>
<dbReference type="AlphaFoldDB" id="A0A0E9NDT9"/>
<evidence type="ECO:0000256" key="1">
    <source>
        <dbReference type="SAM" id="MobiDB-lite"/>
    </source>
</evidence>
<reference evidence="2 3" key="1">
    <citation type="journal article" date="2011" name="J. Gen. Appl. Microbiol.">
        <title>Draft genome sequencing of the enigmatic yeast Saitoella complicata.</title>
        <authorList>
            <person name="Nishida H."/>
            <person name="Hamamoto M."/>
            <person name="Sugiyama J."/>
        </authorList>
    </citation>
    <scope>NUCLEOTIDE SEQUENCE [LARGE SCALE GENOMIC DNA]</scope>
    <source>
        <strain evidence="2 3">NRRL Y-17804</strain>
    </source>
</reference>
<evidence type="ECO:0000313" key="2">
    <source>
        <dbReference type="EMBL" id="GAO47575.1"/>
    </source>
</evidence>
<dbReference type="Proteomes" id="UP000033140">
    <property type="component" value="Unassembled WGS sequence"/>
</dbReference>
<dbReference type="EMBL" id="BACD03000009">
    <property type="protein sequence ID" value="GAO47575.1"/>
    <property type="molecule type" value="Genomic_DNA"/>
</dbReference>
<protein>
    <submittedName>
        <fullName evidence="2">Uncharacterized protein</fullName>
    </submittedName>
</protein>
<feature type="region of interest" description="Disordered" evidence="1">
    <location>
        <begin position="282"/>
        <end position="335"/>
    </location>
</feature>
<name>A0A0E9NDT9_SAICN</name>
<organism evidence="2 3">
    <name type="scientific">Saitoella complicata (strain BCRC 22490 / CBS 7301 / JCM 7358 / NBRC 10748 / NRRL Y-17804)</name>
    <dbReference type="NCBI Taxonomy" id="698492"/>
    <lineage>
        <taxon>Eukaryota</taxon>
        <taxon>Fungi</taxon>
        <taxon>Dikarya</taxon>
        <taxon>Ascomycota</taxon>
        <taxon>Taphrinomycotina</taxon>
        <taxon>Taphrinomycotina incertae sedis</taxon>
        <taxon>Saitoella</taxon>
    </lineage>
</organism>
<evidence type="ECO:0000313" key="3">
    <source>
        <dbReference type="Proteomes" id="UP000033140"/>
    </source>
</evidence>
<comment type="caution">
    <text evidence="2">The sequence shown here is derived from an EMBL/GenBank/DDBJ whole genome shotgun (WGS) entry which is preliminary data.</text>
</comment>
<feature type="compositionally biased region" description="Low complexity" evidence="1">
    <location>
        <begin position="282"/>
        <end position="300"/>
    </location>
</feature>
<feature type="compositionally biased region" description="Low complexity" evidence="1">
    <location>
        <begin position="310"/>
        <end position="322"/>
    </location>
</feature>
<accession>A0A0E9NDT9</accession>
<gene>
    <name evidence="2" type="ORF">G7K_1778-t2</name>
</gene>